<keyword evidence="2" id="KW-1133">Transmembrane helix</keyword>
<dbReference type="VEuPathDB" id="FungiDB:P170DRAFT_438110"/>
<dbReference type="AlphaFoldDB" id="A0A2I2G6M8"/>
<feature type="transmembrane region" description="Helical" evidence="2">
    <location>
        <begin position="159"/>
        <end position="180"/>
    </location>
</feature>
<evidence type="ECO:0000313" key="4">
    <source>
        <dbReference type="Proteomes" id="UP000234275"/>
    </source>
</evidence>
<organism evidence="3 4">
    <name type="scientific">Aspergillus steynii IBT 23096</name>
    <dbReference type="NCBI Taxonomy" id="1392250"/>
    <lineage>
        <taxon>Eukaryota</taxon>
        <taxon>Fungi</taxon>
        <taxon>Dikarya</taxon>
        <taxon>Ascomycota</taxon>
        <taxon>Pezizomycotina</taxon>
        <taxon>Eurotiomycetes</taxon>
        <taxon>Eurotiomycetidae</taxon>
        <taxon>Eurotiales</taxon>
        <taxon>Aspergillaceae</taxon>
        <taxon>Aspergillus</taxon>
        <taxon>Aspergillus subgen. Circumdati</taxon>
    </lineage>
</organism>
<keyword evidence="4" id="KW-1185">Reference proteome</keyword>
<sequence length="225" mass="25635">MADISENTPLLRDSSDSGAAEHERHDIPTQNPADNSLRFVTALTWSSLVLAVLVVAFDLTVNILEETNYGSGYYMPWVMRIAITAMCVVGLATVLISFLNLVRLYHSQRALWLWLNLIFDFIIALYSIVYCGQGIVLNWAETCDPSSENCRFTRRIEAFAYITLGFGLALGITHLVLFFLRCALAFRMRFWRGFQHWRLPAGQLTVEFTIKFLRQEPQSGEAQNQ</sequence>
<dbReference type="OrthoDB" id="4476294at2759"/>
<keyword evidence="2" id="KW-0472">Membrane</keyword>
<comment type="caution">
    <text evidence="3">The sequence shown here is derived from an EMBL/GenBank/DDBJ whole genome shotgun (WGS) entry which is preliminary data.</text>
</comment>
<feature type="transmembrane region" description="Helical" evidence="2">
    <location>
        <begin position="111"/>
        <end position="139"/>
    </location>
</feature>
<protein>
    <recommendedName>
        <fullName evidence="5">MARVEL domain-containing protein</fullName>
    </recommendedName>
</protein>
<feature type="transmembrane region" description="Helical" evidence="2">
    <location>
        <begin position="77"/>
        <end position="99"/>
    </location>
</feature>
<evidence type="ECO:0000313" key="3">
    <source>
        <dbReference type="EMBL" id="PLB48526.1"/>
    </source>
</evidence>
<feature type="compositionally biased region" description="Basic and acidic residues" evidence="1">
    <location>
        <begin position="13"/>
        <end position="27"/>
    </location>
</feature>
<proteinExistence type="predicted"/>
<gene>
    <name evidence="3" type="ORF">P170DRAFT_438110</name>
</gene>
<feature type="region of interest" description="Disordered" evidence="1">
    <location>
        <begin position="1"/>
        <end position="30"/>
    </location>
</feature>
<dbReference type="RefSeq" id="XP_024703828.1">
    <property type="nucleotide sequence ID" value="XM_024849512.1"/>
</dbReference>
<evidence type="ECO:0000256" key="2">
    <source>
        <dbReference type="SAM" id="Phobius"/>
    </source>
</evidence>
<feature type="transmembrane region" description="Helical" evidence="2">
    <location>
        <begin position="37"/>
        <end position="57"/>
    </location>
</feature>
<name>A0A2I2G6M8_9EURO</name>
<dbReference type="EMBL" id="MSFO01000005">
    <property type="protein sequence ID" value="PLB48526.1"/>
    <property type="molecule type" value="Genomic_DNA"/>
</dbReference>
<evidence type="ECO:0008006" key="5">
    <source>
        <dbReference type="Google" id="ProtNLM"/>
    </source>
</evidence>
<dbReference type="GeneID" id="36557211"/>
<evidence type="ECO:0000256" key="1">
    <source>
        <dbReference type="SAM" id="MobiDB-lite"/>
    </source>
</evidence>
<reference evidence="3 4" key="1">
    <citation type="submission" date="2016-12" db="EMBL/GenBank/DDBJ databases">
        <title>The genomes of Aspergillus section Nigri reveals drivers in fungal speciation.</title>
        <authorList>
            <consortium name="DOE Joint Genome Institute"/>
            <person name="Vesth T.C."/>
            <person name="Nybo J."/>
            <person name="Theobald S."/>
            <person name="Brandl J."/>
            <person name="Frisvad J.C."/>
            <person name="Nielsen K.F."/>
            <person name="Lyhne E.K."/>
            <person name="Kogle M.E."/>
            <person name="Kuo A."/>
            <person name="Riley R."/>
            <person name="Clum A."/>
            <person name="Nolan M."/>
            <person name="Lipzen A."/>
            <person name="Salamov A."/>
            <person name="Henrissat B."/>
            <person name="Wiebenga A."/>
            <person name="De Vries R.P."/>
            <person name="Grigoriev I.V."/>
            <person name="Mortensen U.H."/>
            <person name="Andersen M.R."/>
            <person name="Baker S.E."/>
        </authorList>
    </citation>
    <scope>NUCLEOTIDE SEQUENCE [LARGE SCALE GENOMIC DNA]</scope>
    <source>
        <strain evidence="3 4">IBT 23096</strain>
    </source>
</reference>
<keyword evidence="2" id="KW-0812">Transmembrane</keyword>
<dbReference type="Proteomes" id="UP000234275">
    <property type="component" value="Unassembled WGS sequence"/>
</dbReference>
<accession>A0A2I2G6M8</accession>